<dbReference type="InterPro" id="IPR027413">
    <property type="entry name" value="GROEL-like_equatorial_sf"/>
</dbReference>
<organism evidence="14 15">
    <name type="scientific">Naegleria lovaniensis</name>
    <name type="common">Amoeba</name>
    <dbReference type="NCBI Taxonomy" id="51637"/>
    <lineage>
        <taxon>Eukaryota</taxon>
        <taxon>Discoba</taxon>
        <taxon>Heterolobosea</taxon>
        <taxon>Tetramitia</taxon>
        <taxon>Eutetramitia</taxon>
        <taxon>Vahlkampfiidae</taxon>
        <taxon>Naegleria</taxon>
    </lineage>
</organism>
<dbReference type="EMBL" id="PYSW02000022">
    <property type="protein sequence ID" value="KAG2382994.1"/>
    <property type="molecule type" value="Genomic_DNA"/>
</dbReference>
<dbReference type="Pfam" id="PF00118">
    <property type="entry name" value="Cpn60_TCP1"/>
    <property type="match status" value="1"/>
</dbReference>
<evidence type="ECO:0000313" key="14">
    <source>
        <dbReference type="EMBL" id="KAG2382994.1"/>
    </source>
</evidence>
<dbReference type="SUPFAM" id="SSF48592">
    <property type="entry name" value="GroEL equatorial domain-like"/>
    <property type="match status" value="1"/>
</dbReference>
<dbReference type="GO" id="GO:0005524">
    <property type="term" value="F:ATP binding"/>
    <property type="evidence" value="ECO:0007669"/>
    <property type="project" value="UniProtKB-KW"/>
</dbReference>
<keyword evidence="8" id="KW-0346">Stress response</keyword>
<keyword evidence="6 11" id="KW-0067">ATP-binding</keyword>
<dbReference type="CDD" id="cd03338">
    <property type="entry name" value="TCP1_delta"/>
    <property type="match status" value="1"/>
</dbReference>
<sequence length="538" mass="58178">MSTTAATSAPQNFQRGNKGDTKANEKERGKDVRYSNIEAAKALADSVRTSLGPKGMDKMIVLPKDEVIITNDGATILDKMKPTHPAAKMLVSLSKSQDIEAGDGTTTVVVIAGALLSACQNLLDRGIHPTTISDAFKLCVDKAEQVLDNMSVKVDLTDRENMIKSAKTSLSSKVVYQYADVLAPLAVDSVLRVVESKDASNVDLNDIKIVKKLGGILEDTELVDGLVLDQGTKKTAGGPTSVKDAKIGLIQFQLSPPKTDMENSVVINDYTQIDRILREERAYLLNLCKQIKKEGCNVLLIQKSILRDATTDMSLHFLAKMGIMVVQDIDRKDIEFISKTLNCKPIASIDSFKKEKLGSAGLVEEVNTGDGRIVKITGIPSQGKTVTCLVRASGKLMLDEAERSLHDALCVVRSLVKKKSIIAGGGAPETQIAIELMEYAKTLKGAIQYCVREYAESLEIVPTTLAENAGLSPIKIVTELKNKHLNGDKSAGINVKKGTITDMVEENVVQPTLTTLSAITLATETVRMLLKIDDVVQN</sequence>
<evidence type="ECO:0000256" key="8">
    <source>
        <dbReference type="ARBA" id="ARBA00023016"/>
    </source>
</evidence>
<keyword evidence="15" id="KW-1185">Reference proteome</keyword>
<dbReference type="InterPro" id="IPR012717">
    <property type="entry name" value="Chap_CCT_delta"/>
</dbReference>
<evidence type="ECO:0000256" key="5">
    <source>
        <dbReference type="ARBA" id="ARBA00022741"/>
    </source>
</evidence>
<dbReference type="Gene3D" id="3.30.260.10">
    <property type="entry name" value="TCP-1-like chaperonin intermediate domain"/>
    <property type="match status" value="1"/>
</dbReference>
<evidence type="ECO:0000256" key="12">
    <source>
        <dbReference type="RuleBase" id="RU004192"/>
    </source>
</evidence>
<dbReference type="Gene3D" id="1.10.560.10">
    <property type="entry name" value="GroEL-like equatorial domain"/>
    <property type="match status" value="1"/>
</dbReference>
<dbReference type="Proteomes" id="UP000816034">
    <property type="component" value="Unassembled WGS sequence"/>
</dbReference>
<dbReference type="GO" id="GO:0016887">
    <property type="term" value="F:ATP hydrolysis activity"/>
    <property type="evidence" value="ECO:0007669"/>
    <property type="project" value="InterPro"/>
</dbReference>
<dbReference type="NCBIfam" id="TIGR02342">
    <property type="entry name" value="chap_CCT_delta"/>
    <property type="match status" value="1"/>
</dbReference>
<evidence type="ECO:0000256" key="13">
    <source>
        <dbReference type="SAM" id="MobiDB-lite"/>
    </source>
</evidence>
<feature type="compositionally biased region" description="Polar residues" evidence="13">
    <location>
        <begin position="1"/>
        <end position="15"/>
    </location>
</feature>
<comment type="similarity">
    <text evidence="2 11">Belongs to the TCP-1 chaperonin family.</text>
</comment>
<evidence type="ECO:0000256" key="1">
    <source>
        <dbReference type="ARBA" id="ARBA00004496"/>
    </source>
</evidence>
<keyword evidence="5 11" id="KW-0547">Nucleotide-binding</keyword>
<dbReference type="GO" id="GO:0005737">
    <property type="term" value="C:cytoplasm"/>
    <property type="evidence" value="ECO:0007669"/>
    <property type="project" value="UniProtKB-SubCell"/>
</dbReference>
<evidence type="ECO:0000256" key="6">
    <source>
        <dbReference type="ARBA" id="ARBA00022840"/>
    </source>
</evidence>
<dbReference type="PROSITE" id="PS00750">
    <property type="entry name" value="TCP1_1"/>
    <property type="match status" value="1"/>
</dbReference>
<dbReference type="AlphaFoldDB" id="A0AA88GL81"/>
<dbReference type="SUPFAM" id="SSF54849">
    <property type="entry name" value="GroEL-intermediate domain like"/>
    <property type="match status" value="1"/>
</dbReference>
<dbReference type="InterPro" id="IPR002423">
    <property type="entry name" value="Cpn60/GroEL/TCP-1"/>
</dbReference>
<dbReference type="InterPro" id="IPR017998">
    <property type="entry name" value="Chaperone_TCP-1"/>
</dbReference>
<evidence type="ECO:0000256" key="7">
    <source>
        <dbReference type="ARBA" id="ARBA00022946"/>
    </source>
</evidence>
<protein>
    <recommendedName>
        <fullName evidence="3 12">T-complex protein 1 subunit delta</fullName>
    </recommendedName>
</protein>
<keyword evidence="7" id="KW-0809">Transit peptide</keyword>
<evidence type="ECO:0000256" key="10">
    <source>
        <dbReference type="ARBA" id="ARBA00025467"/>
    </source>
</evidence>
<keyword evidence="4" id="KW-0963">Cytoplasm</keyword>
<evidence type="ECO:0000256" key="3">
    <source>
        <dbReference type="ARBA" id="ARBA00016107"/>
    </source>
</evidence>
<comment type="caution">
    <text evidence="14">The sequence shown here is derived from an EMBL/GenBank/DDBJ whole genome shotgun (WGS) entry which is preliminary data.</text>
</comment>
<evidence type="ECO:0000256" key="4">
    <source>
        <dbReference type="ARBA" id="ARBA00022490"/>
    </source>
</evidence>
<reference evidence="14 15" key="1">
    <citation type="journal article" date="2018" name="BMC Genomics">
        <title>The genome of Naegleria lovaniensis, the basis for a comparative approach to unravel pathogenicity factors of the human pathogenic amoeba N. fowleri.</title>
        <authorList>
            <person name="Liechti N."/>
            <person name="Schurch N."/>
            <person name="Bruggmann R."/>
            <person name="Wittwer M."/>
        </authorList>
    </citation>
    <scope>NUCLEOTIDE SEQUENCE [LARGE SCALE GENOMIC DNA]</scope>
    <source>
        <strain evidence="14 15">ATCC 30569</strain>
    </source>
</reference>
<dbReference type="InterPro" id="IPR027409">
    <property type="entry name" value="GroEL-like_apical_dom_sf"/>
</dbReference>
<name>A0AA88GL81_NAELO</name>
<dbReference type="InterPro" id="IPR054827">
    <property type="entry name" value="thermosome_alpha"/>
</dbReference>
<dbReference type="NCBIfam" id="NF041082">
    <property type="entry name" value="thermosome_alpha"/>
    <property type="match status" value="1"/>
</dbReference>
<evidence type="ECO:0000313" key="15">
    <source>
        <dbReference type="Proteomes" id="UP000816034"/>
    </source>
</evidence>
<comment type="function">
    <text evidence="10">Implicated in mitochondrial protein import and macromolecular assembly. May facilitate the correct folding of imported proteins. May also prevent misfolding and promote the refolding and proper assembly of unfolded polypeptides generated under stress conditions in the mitochondrial matrix.</text>
</comment>
<dbReference type="PRINTS" id="PR00304">
    <property type="entry name" value="TCOMPLEXTCP1"/>
</dbReference>
<evidence type="ECO:0000256" key="9">
    <source>
        <dbReference type="ARBA" id="ARBA00023186"/>
    </source>
</evidence>
<dbReference type="PANTHER" id="PTHR11353">
    <property type="entry name" value="CHAPERONIN"/>
    <property type="match status" value="1"/>
</dbReference>
<accession>A0AA88GL81</accession>
<dbReference type="InterPro" id="IPR027410">
    <property type="entry name" value="TCP-1-like_intermed_sf"/>
</dbReference>
<dbReference type="RefSeq" id="XP_044548673.1">
    <property type="nucleotide sequence ID" value="XM_044694658.1"/>
</dbReference>
<dbReference type="InterPro" id="IPR002194">
    <property type="entry name" value="Chaperonin_TCP-1_CS"/>
</dbReference>
<dbReference type="GO" id="GO:0051082">
    <property type="term" value="F:unfolded protein binding"/>
    <property type="evidence" value="ECO:0007669"/>
    <property type="project" value="InterPro"/>
</dbReference>
<evidence type="ECO:0000256" key="2">
    <source>
        <dbReference type="ARBA" id="ARBA00008020"/>
    </source>
</evidence>
<feature type="compositionally biased region" description="Basic and acidic residues" evidence="13">
    <location>
        <begin position="17"/>
        <end position="30"/>
    </location>
</feature>
<dbReference type="PROSITE" id="PS00995">
    <property type="entry name" value="TCP1_3"/>
    <property type="match status" value="1"/>
</dbReference>
<dbReference type="GO" id="GO:0140662">
    <property type="term" value="F:ATP-dependent protein folding chaperone"/>
    <property type="evidence" value="ECO:0007669"/>
    <property type="project" value="InterPro"/>
</dbReference>
<dbReference type="Gene3D" id="3.50.7.10">
    <property type="entry name" value="GroEL"/>
    <property type="match status" value="1"/>
</dbReference>
<gene>
    <name evidence="14" type="ORF">C9374_004961</name>
</gene>
<comment type="subcellular location">
    <subcellularLocation>
        <location evidence="1">Cytoplasm</location>
    </subcellularLocation>
</comment>
<dbReference type="FunFam" id="3.50.7.10:FF:000010">
    <property type="entry name" value="T-complex protein 1 subunit delta"/>
    <property type="match status" value="1"/>
</dbReference>
<proteinExistence type="inferred from homology"/>
<dbReference type="GeneID" id="68097416"/>
<dbReference type="NCBIfam" id="NF041083">
    <property type="entry name" value="thermosome_beta"/>
    <property type="match status" value="1"/>
</dbReference>
<feature type="region of interest" description="Disordered" evidence="13">
    <location>
        <begin position="1"/>
        <end position="30"/>
    </location>
</feature>
<keyword evidence="9 11" id="KW-0143">Chaperone</keyword>
<dbReference type="SUPFAM" id="SSF52029">
    <property type="entry name" value="GroEL apical domain-like"/>
    <property type="match status" value="1"/>
</dbReference>
<evidence type="ECO:0000256" key="11">
    <source>
        <dbReference type="RuleBase" id="RU004187"/>
    </source>
</evidence>
<dbReference type="InterPro" id="IPR053374">
    <property type="entry name" value="TCP-1_chaperonin"/>
</dbReference>